<dbReference type="Gene3D" id="3.40.50.2300">
    <property type="match status" value="1"/>
</dbReference>
<organism evidence="3 4">
    <name type="scientific">Streptomyces parvus</name>
    <dbReference type="NCBI Taxonomy" id="66428"/>
    <lineage>
        <taxon>Bacteria</taxon>
        <taxon>Bacillati</taxon>
        <taxon>Actinomycetota</taxon>
        <taxon>Actinomycetes</taxon>
        <taxon>Kitasatosporales</taxon>
        <taxon>Streptomycetaceae</taxon>
        <taxon>Streptomyces</taxon>
    </lineage>
</organism>
<evidence type="ECO:0000313" key="3">
    <source>
        <dbReference type="EMBL" id="NEC24622.1"/>
    </source>
</evidence>
<dbReference type="RefSeq" id="WP_073803285.1">
    <property type="nucleotide sequence ID" value="NZ_JAAGMP010001854.1"/>
</dbReference>
<dbReference type="GO" id="GO:0000160">
    <property type="term" value="P:phosphorelay signal transduction system"/>
    <property type="evidence" value="ECO:0007669"/>
    <property type="project" value="InterPro"/>
</dbReference>
<feature type="domain" description="Response regulatory" evidence="2">
    <location>
        <begin position="9"/>
        <end position="134"/>
    </location>
</feature>
<dbReference type="SMART" id="SM00448">
    <property type="entry name" value="REC"/>
    <property type="match status" value="1"/>
</dbReference>
<reference evidence="3 4" key="1">
    <citation type="submission" date="2020-01" db="EMBL/GenBank/DDBJ databases">
        <title>Insect and environment-associated Actinomycetes.</title>
        <authorList>
            <person name="Currrie C."/>
            <person name="Chevrette M."/>
            <person name="Carlson C."/>
            <person name="Stubbendieck R."/>
            <person name="Wendt-Pienkowski E."/>
        </authorList>
    </citation>
    <scope>NUCLEOTIDE SEQUENCE [LARGE SCALE GENOMIC DNA]</scope>
    <source>
        <strain evidence="3 4">SID7590</strain>
    </source>
</reference>
<evidence type="ECO:0000259" key="2">
    <source>
        <dbReference type="PROSITE" id="PS50110"/>
    </source>
</evidence>
<sequence length="147" mass="16707">MNTPVQPIEVLLVEDDPGDELMTREAFEDNKIRNTLHVVRDGQEALDFLYRRGEHTEAPRPDLVLLDLNLPKYDGRQVLEQIKGDPELSLIPVVVLTTSSAEEDILRSYKLHANAYVTKPVDLDQFIAAVRQIDEFFVTVVRLPGRA</sequence>
<dbReference type="SUPFAM" id="SSF52172">
    <property type="entry name" value="CheY-like"/>
    <property type="match status" value="1"/>
</dbReference>
<dbReference type="Pfam" id="PF00072">
    <property type="entry name" value="Response_reg"/>
    <property type="match status" value="1"/>
</dbReference>
<feature type="modified residue" description="4-aspartylphosphate" evidence="1">
    <location>
        <position position="67"/>
    </location>
</feature>
<dbReference type="PROSITE" id="PS50110">
    <property type="entry name" value="RESPONSE_REGULATORY"/>
    <property type="match status" value="1"/>
</dbReference>
<proteinExistence type="predicted"/>
<protein>
    <submittedName>
        <fullName evidence="3">Response regulator</fullName>
    </submittedName>
</protein>
<dbReference type="AlphaFoldDB" id="A0A7K3SCU5"/>
<dbReference type="PANTHER" id="PTHR44520">
    <property type="entry name" value="RESPONSE REGULATOR RCP1-RELATED"/>
    <property type="match status" value="1"/>
</dbReference>
<dbReference type="PANTHER" id="PTHR44520:SF2">
    <property type="entry name" value="RESPONSE REGULATOR RCP1"/>
    <property type="match status" value="1"/>
</dbReference>
<evidence type="ECO:0000313" key="4">
    <source>
        <dbReference type="Proteomes" id="UP000469670"/>
    </source>
</evidence>
<dbReference type="EMBL" id="JAAGMP010001854">
    <property type="protein sequence ID" value="NEC24622.1"/>
    <property type="molecule type" value="Genomic_DNA"/>
</dbReference>
<dbReference type="InterPro" id="IPR052893">
    <property type="entry name" value="TCS_response_regulator"/>
</dbReference>
<dbReference type="Proteomes" id="UP000469670">
    <property type="component" value="Unassembled WGS sequence"/>
</dbReference>
<accession>A0A7K3SCU5</accession>
<dbReference type="InterPro" id="IPR001789">
    <property type="entry name" value="Sig_transdc_resp-reg_receiver"/>
</dbReference>
<name>A0A7K3SCU5_9ACTN</name>
<keyword evidence="1" id="KW-0597">Phosphoprotein</keyword>
<dbReference type="CDD" id="cd17557">
    <property type="entry name" value="REC_Rcp-like"/>
    <property type="match status" value="1"/>
</dbReference>
<comment type="caution">
    <text evidence="3">The sequence shown here is derived from an EMBL/GenBank/DDBJ whole genome shotgun (WGS) entry which is preliminary data.</text>
</comment>
<dbReference type="InterPro" id="IPR011006">
    <property type="entry name" value="CheY-like_superfamily"/>
</dbReference>
<gene>
    <name evidence="3" type="ORF">G3I50_41220</name>
</gene>
<evidence type="ECO:0000256" key="1">
    <source>
        <dbReference type="PROSITE-ProRule" id="PRU00169"/>
    </source>
</evidence>